<dbReference type="Proteomes" id="UP001551482">
    <property type="component" value="Unassembled WGS sequence"/>
</dbReference>
<dbReference type="CDD" id="cd02909">
    <property type="entry name" value="cupin_pirin_N"/>
    <property type="match status" value="1"/>
</dbReference>
<dbReference type="Pfam" id="PF02678">
    <property type="entry name" value="Pirin"/>
    <property type="match status" value="1"/>
</dbReference>
<dbReference type="PANTHER" id="PTHR13903:SF8">
    <property type="entry name" value="PIRIN"/>
    <property type="match status" value="1"/>
</dbReference>
<sequence length="321" mass="34949">MSDLETKPTLKECGGREDVSAEPALELTPGREVSIGDDRPVRRMLPTLGRRMVGPWCFLDHYGPDDIADGPGAQVAPHPHMGLQTVSWLREGEMLHRDSEGHTATILPGHLGLMTSGRGISHSEESPVPHARFLHGVQLWVALPDGARNGDPHFELHTELPRFEAPGVSGTVIMGEIDGARSPGQAYSPIAGADLTLADDVDVRLPLERDFEYAVVATEPGAVVDGVPVPIGSLLYLGCGRRDVHIRTEAASNLILVGGEPFAEKIVMWWNFVGRTSEEIAEARTQWQAEERFGVVHGYHAPRLDAPELPPTPLKPRGRVR</sequence>
<feature type="region of interest" description="Disordered" evidence="3">
    <location>
        <begin position="1"/>
        <end position="21"/>
    </location>
</feature>
<evidence type="ECO:0000256" key="2">
    <source>
        <dbReference type="RuleBase" id="RU003457"/>
    </source>
</evidence>
<dbReference type="InterPro" id="IPR008778">
    <property type="entry name" value="Pirin_C_dom"/>
</dbReference>
<evidence type="ECO:0000259" key="4">
    <source>
        <dbReference type="Pfam" id="PF02678"/>
    </source>
</evidence>
<dbReference type="InterPro" id="IPR003829">
    <property type="entry name" value="Pirin_N_dom"/>
</dbReference>
<accession>A0ABV3DHM1</accession>
<dbReference type="InterPro" id="IPR012093">
    <property type="entry name" value="Pirin"/>
</dbReference>
<gene>
    <name evidence="6" type="ORF">AB0C36_17255</name>
</gene>
<protein>
    <submittedName>
        <fullName evidence="6">Pirin family protein</fullName>
    </submittedName>
</protein>
<evidence type="ECO:0000256" key="1">
    <source>
        <dbReference type="ARBA" id="ARBA00008416"/>
    </source>
</evidence>
<evidence type="ECO:0000313" key="6">
    <source>
        <dbReference type="EMBL" id="MEU8135255.1"/>
    </source>
</evidence>
<dbReference type="PANTHER" id="PTHR13903">
    <property type="entry name" value="PIRIN-RELATED"/>
    <property type="match status" value="1"/>
</dbReference>
<dbReference type="RefSeq" id="WP_358354817.1">
    <property type="nucleotide sequence ID" value="NZ_JBEZFP010000039.1"/>
</dbReference>
<comment type="similarity">
    <text evidence="1 2">Belongs to the pirin family.</text>
</comment>
<feature type="domain" description="Pirin C-terminal" evidence="5">
    <location>
        <begin position="193"/>
        <end position="290"/>
    </location>
</feature>
<dbReference type="PIRSF" id="PIRSF006232">
    <property type="entry name" value="Pirin"/>
    <property type="match status" value="1"/>
</dbReference>
<comment type="caution">
    <text evidence="6">The sequence shown here is derived from an EMBL/GenBank/DDBJ whole genome shotgun (WGS) entry which is preliminary data.</text>
</comment>
<dbReference type="SUPFAM" id="SSF51182">
    <property type="entry name" value="RmlC-like cupins"/>
    <property type="match status" value="1"/>
</dbReference>
<evidence type="ECO:0000259" key="5">
    <source>
        <dbReference type="Pfam" id="PF05726"/>
    </source>
</evidence>
<reference evidence="6 7" key="1">
    <citation type="submission" date="2024-06" db="EMBL/GenBank/DDBJ databases">
        <title>The Natural Products Discovery Center: Release of the First 8490 Sequenced Strains for Exploring Actinobacteria Biosynthetic Diversity.</title>
        <authorList>
            <person name="Kalkreuter E."/>
            <person name="Kautsar S.A."/>
            <person name="Yang D."/>
            <person name="Bader C.D."/>
            <person name="Teijaro C.N."/>
            <person name="Fluegel L."/>
            <person name="Davis C.M."/>
            <person name="Simpson J.R."/>
            <person name="Lauterbach L."/>
            <person name="Steele A.D."/>
            <person name="Gui C."/>
            <person name="Meng S."/>
            <person name="Li G."/>
            <person name="Viehrig K."/>
            <person name="Ye F."/>
            <person name="Su P."/>
            <person name="Kiefer A.F."/>
            <person name="Nichols A."/>
            <person name="Cepeda A.J."/>
            <person name="Yan W."/>
            <person name="Fan B."/>
            <person name="Jiang Y."/>
            <person name="Adhikari A."/>
            <person name="Zheng C.-J."/>
            <person name="Schuster L."/>
            <person name="Cowan T.M."/>
            <person name="Smanski M.J."/>
            <person name="Chevrette M.G."/>
            <person name="De Carvalho L.P.S."/>
            <person name="Shen B."/>
        </authorList>
    </citation>
    <scope>NUCLEOTIDE SEQUENCE [LARGE SCALE GENOMIC DNA]</scope>
    <source>
        <strain evidence="6 7">NPDC048946</strain>
    </source>
</reference>
<dbReference type="InterPro" id="IPR014710">
    <property type="entry name" value="RmlC-like_jellyroll"/>
</dbReference>
<organism evidence="6 7">
    <name type="scientific">Streptodolium elevatio</name>
    <dbReference type="NCBI Taxonomy" id="3157996"/>
    <lineage>
        <taxon>Bacteria</taxon>
        <taxon>Bacillati</taxon>
        <taxon>Actinomycetota</taxon>
        <taxon>Actinomycetes</taxon>
        <taxon>Kitasatosporales</taxon>
        <taxon>Streptomycetaceae</taxon>
        <taxon>Streptodolium</taxon>
    </lineage>
</organism>
<dbReference type="Gene3D" id="2.60.120.10">
    <property type="entry name" value="Jelly Rolls"/>
    <property type="match status" value="2"/>
</dbReference>
<feature type="domain" description="Pirin N-terminal" evidence="4">
    <location>
        <begin position="41"/>
        <end position="141"/>
    </location>
</feature>
<dbReference type="InterPro" id="IPR011051">
    <property type="entry name" value="RmlC_Cupin_sf"/>
</dbReference>
<keyword evidence="7" id="KW-1185">Reference proteome</keyword>
<feature type="compositionally biased region" description="Basic and acidic residues" evidence="3">
    <location>
        <begin position="1"/>
        <end position="19"/>
    </location>
</feature>
<evidence type="ECO:0000256" key="3">
    <source>
        <dbReference type="SAM" id="MobiDB-lite"/>
    </source>
</evidence>
<dbReference type="Pfam" id="PF05726">
    <property type="entry name" value="Pirin_C"/>
    <property type="match status" value="1"/>
</dbReference>
<name>A0ABV3DHM1_9ACTN</name>
<proteinExistence type="inferred from homology"/>
<dbReference type="EMBL" id="JBEZFP010000039">
    <property type="protein sequence ID" value="MEU8135255.1"/>
    <property type="molecule type" value="Genomic_DNA"/>
</dbReference>
<evidence type="ECO:0000313" key="7">
    <source>
        <dbReference type="Proteomes" id="UP001551482"/>
    </source>
</evidence>